<feature type="domain" description="Core-binding (CB)" evidence="6">
    <location>
        <begin position="7"/>
        <end position="91"/>
    </location>
</feature>
<dbReference type="PANTHER" id="PTHR30349:SF41">
    <property type="entry name" value="INTEGRASE_RECOMBINASE PROTEIN MJ0367-RELATED"/>
    <property type="match status" value="1"/>
</dbReference>
<dbReference type="GO" id="GO:0015074">
    <property type="term" value="P:DNA integration"/>
    <property type="evidence" value="ECO:0007669"/>
    <property type="project" value="UniProtKB-KW"/>
</dbReference>
<evidence type="ECO:0000256" key="4">
    <source>
        <dbReference type="PROSITE-ProRule" id="PRU01248"/>
    </source>
</evidence>
<feature type="domain" description="Tyr recombinase" evidence="5">
    <location>
        <begin position="115"/>
        <end position="332"/>
    </location>
</feature>
<evidence type="ECO:0000259" key="5">
    <source>
        <dbReference type="PROSITE" id="PS51898"/>
    </source>
</evidence>
<dbReference type="GO" id="GO:0006310">
    <property type="term" value="P:DNA recombination"/>
    <property type="evidence" value="ECO:0007669"/>
    <property type="project" value="UniProtKB-KW"/>
</dbReference>
<dbReference type="InterPro" id="IPR004107">
    <property type="entry name" value="Integrase_SAM-like_N"/>
</dbReference>
<gene>
    <name evidence="7" type="ORF">SAMN06269185_1041</name>
</gene>
<dbReference type="RefSeq" id="WP_097007998.1">
    <property type="nucleotide sequence ID" value="NZ_OBEJ01000001.1"/>
</dbReference>
<reference evidence="7 8" key="1">
    <citation type="submission" date="2017-09" db="EMBL/GenBank/DDBJ databases">
        <authorList>
            <person name="Ehlers B."/>
            <person name="Leendertz F.H."/>
        </authorList>
    </citation>
    <scope>NUCLEOTIDE SEQUENCE [LARGE SCALE GENOMIC DNA]</scope>
    <source>
        <strain evidence="7 8">DSM 27208</strain>
    </source>
</reference>
<dbReference type="PROSITE" id="PS51898">
    <property type="entry name" value="TYR_RECOMBINASE"/>
    <property type="match status" value="1"/>
</dbReference>
<dbReference type="SUPFAM" id="SSF56349">
    <property type="entry name" value="DNA breaking-rejoining enzymes"/>
    <property type="match status" value="1"/>
</dbReference>
<dbReference type="Gene3D" id="1.10.443.10">
    <property type="entry name" value="Intergrase catalytic core"/>
    <property type="match status" value="1"/>
</dbReference>
<dbReference type="InterPro" id="IPR044068">
    <property type="entry name" value="CB"/>
</dbReference>
<dbReference type="InterPro" id="IPR011010">
    <property type="entry name" value="DNA_brk_join_enz"/>
</dbReference>
<keyword evidence="8" id="KW-1185">Reference proteome</keyword>
<dbReference type="InterPro" id="IPR002104">
    <property type="entry name" value="Integrase_catalytic"/>
</dbReference>
<dbReference type="OrthoDB" id="198497at2157"/>
<dbReference type="PROSITE" id="PS51900">
    <property type="entry name" value="CB"/>
    <property type="match status" value="1"/>
</dbReference>
<evidence type="ECO:0000313" key="7">
    <source>
        <dbReference type="EMBL" id="SNZ06086.1"/>
    </source>
</evidence>
<keyword evidence="3" id="KW-0233">DNA recombination</keyword>
<dbReference type="Pfam" id="PF02899">
    <property type="entry name" value="Phage_int_SAM_1"/>
    <property type="match status" value="1"/>
</dbReference>
<evidence type="ECO:0000256" key="1">
    <source>
        <dbReference type="ARBA" id="ARBA00022908"/>
    </source>
</evidence>
<dbReference type="GO" id="GO:0003677">
    <property type="term" value="F:DNA binding"/>
    <property type="evidence" value="ECO:0007669"/>
    <property type="project" value="UniProtKB-UniRule"/>
</dbReference>
<keyword evidence="2 4" id="KW-0238">DNA-binding</keyword>
<name>A0A285NDT7_NATPI</name>
<dbReference type="InterPro" id="IPR010998">
    <property type="entry name" value="Integrase_recombinase_N"/>
</dbReference>
<dbReference type="PANTHER" id="PTHR30349">
    <property type="entry name" value="PHAGE INTEGRASE-RELATED"/>
    <property type="match status" value="1"/>
</dbReference>
<evidence type="ECO:0000256" key="3">
    <source>
        <dbReference type="ARBA" id="ARBA00023172"/>
    </source>
</evidence>
<dbReference type="Gene3D" id="1.10.150.130">
    <property type="match status" value="1"/>
</dbReference>
<accession>A0A285NDT7</accession>
<dbReference type="CDD" id="cd00397">
    <property type="entry name" value="DNA_BRE_C"/>
    <property type="match status" value="1"/>
</dbReference>
<organism evidence="7 8">
    <name type="scientific">Natronoarchaeum philippinense</name>
    <dbReference type="NCBI Taxonomy" id="558529"/>
    <lineage>
        <taxon>Archaea</taxon>
        <taxon>Methanobacteriati</taxon>
        <taxon>Methanobacteriota</taxon>
        <taxon>Stenosarchaea group</taxon>
        <taxon>Halobacteria</taxon>
        <taxon>Halobacteriales</taxon>
        <taxon>Natronoarchaeaceae</taxon>
    </lineage>
</organism>
<evidence type="ECO:0000256" key="2">
    <source>
        <dbReference type="ARBA" id="ARBA00023125"/>
    </source>
</evidence>
<sequence length="346" mass="39967">MQAPDDLTPAEAREYYLDDLRADSSDHTIRSYGYRLTQFVEWCEEHDVEQVSEISGWTIDQFKRDRQSMGDEPVTVKGKMVAVKQLLDYCARIDAVDEDLPEKVDIPSLSRAEETSDTKLAAEDAQALLEYYRNDPGVYATNHHALLEVLWNTGARLSGIRTLDLEDYYPDRQFLDFKHRPETGTGLKNDEDGERPVSIPETVCDVLDAYIERDRWEKRDDHGRQPLFSCRQGRPSASTIRSWCYLATQPCLHQECPHGETRPTCEYPHRNKASQCPSSRSPHQVRTGSITWHRDRGIPMEVTAERVNASPDVIERHYDKASAVERMEKRRRKYVQDLDFGDNSEQ</sequence>
<evidence type="ECO:0000313" key="8">
    <source>
        <dbReference type="Proteomes" id="UP000219453"/>
    </source>
</evidence>
<dbReference type="Proteomes" id="UP000219453">
    <property type="component" value="Unassembled WGS sequence"/>
</dbReference>
<protein>
    <submittedName>
        <fullName evidence="7">Site-specific recombinase XerD</fullName>
    </submittedName>
</protein>
<keyword evidence="1" id="KW-0229">DNA integration</keyword>
<dbReference type="AlphaFoldDB" id="A0A285NDT7"/>
<proteinExistence type="predicted"/>
<dbReference type="EMBL" id="OBEJ01000001">
    <property type="protein sequence ID" value="SNZ06086.1"/>
    <property type="molecule type" value="Genomic_DNA"/>
</dbReference>
<dbReference type="InterPro" id="IPR050090">
    <property type="entry name" value="Tyrosine_recombinase_XerCD"/>
</dbReference>
<dbReference type="InterPro" id="IPR013762">
    <property type="entry name" value="Integrase-like_cat_sf"/>
</dbReference>
<evidence type="ECO:0000259" key="6">
    <source>
        <dbReference type="PROSITE" id="PS51900"/>
    </source>
</evidence>